<accession>A0A6P8IMR3</accession>
<dbReference type="GeneID" id="116302640"/>
<dbReference type="AlphaFoldDB" id="A0A6P8IMR3"/>
<evidence type="ECO:0000256" key="5">
    <source>
        <dbReference type="SAM" id="MobiDB-lite"/>
    </source>
</evidence>
<feature type="region of interest" description="Disordered" evidence="5">
    <location>
        <begin position="376"/>
        <end position="410"/>
    </location>
</feature>
<dbReference type="InParanoid" id="A0A6P8IMR3"/>
<dbReference type="Proteomes" id="UP000515163">
    <property type="component" value="Unplaced"/>
</dbReference>
<dbReference type="KEGG" id="aten:116302640"/>
<dbReference type="Gene3D" id="3.30.470.160">
    <property type="entry name" value="Inositol polyphosphate kinase"/>
    <property type="match status" value="1"/>
</dbReference>
<proteinExistence type="inferred from homology"/>
<evidence type="ECO:0000313" key="7">
    <source>
        <dbReference type="RefSeq" id="XP_031567840.1"/>
    </source>
</evidence>
<evidence type="ECO:0000256" key="1">
    <source>
        <dbReference type="ARBA" id="ARBA00007374"/>
    </source>
</evidence>
<dbReference type="InterPro" id="IPR005522">
    <property type="entry name" value="IPK"/>
</dbReference>
<dbReference type="OrthoDB" id="2573163at2759"/>
<keyword evidence="6" id="KW-1185">Reference proteome</keyword>
<dbReference type="PANTHER" id="PTHR12400:SF21">
    <property type="entry name" value="KINASE"/>
    <property type="match status" value="1"/>
</dbReference>
<dbReference type="GO" id="GO:0005737">
    <property type="term" value="C:cytoplasm"/>
    <property type="evidence" value="ECO:0007669"/>
    <property type="project" value="TreeGrafter"/>
</dbReference>
<dbReference type="GO" id="GO:0000828">
    <property type="term" value="F:inositol hexakisphosphate kinase activity"/>
    <property type="evidence" value="ECO:0007669"/>
    <property type="project" value="TreeGrafter"/>
</dbReference>
<organism evidence="6 7">
    <name type="scientific">Actinia tenebrosa</name>
    <name type="common">Australian red waratah sea anemone</name>
    <dbReference type="NCBI Taxonomy" id="6105"/>
    <lineage>
        <taxon>Eukaryota</taxon>
        <taxon>Metazoa</taxon>
        <taxon>Cnidaria</taxon>
        <taxon>Anthozoa</taxon>
        <taxon>Hexacorallia</taxon>
        <taxon>Actiniaria</taxon>
        <taxon>Actiniidae</taxon>
        <taxon>Actinia</taxon>
    </lineage>
</organism>
<name>A0A6P8IMR3_ACTTE</name>
<sequence>MAEQSSGVSTNFTPLEPFVHQVGGHSSMMKFDEISVCKPFITREHRYYEDLPSEMKAFTPEYRVLYYWLVAKSKLLLQWLCNTWKSILQIQTSKIDQLCFTVKHRWHCGVVYVSFEEDDEGFIYIIAHPDKRALENQEPSTRCSSSDSDSSEDNEVVDSHKRRSLRESHLESIQKRPHRVRLRSGKIELVGCRKDGLFEAEDMPEQTQSVANPWSLHCHKQQLSKLSKTAKIQKFIVLENVAYQFSYPCILDLKMGTRQHGDDTPVDKRERIMAKVESSTSKTLGVRACGLQVYQQNSGRYMCRNKYYGLKLTEEGFKRELTTFLHSGLRLRTELIDPLIHKLRKLYRIIEKLNTYRFYSSSLLLMYEGKEELDSPSSHKLRESECGSSTESDEKFHLQKSQSSPNLRGMRRPKVDVRMIDFAHTTYSGCPQDRLRTGPDNGYMFGIENLIRLLEEIKRNHTDDSECKN</sequence>
<keyword evidence="2 4" id="KW-0808">Transferase</keyword>
<dbReference type="InterPro" id="IPR038286">
    <property type="entry name" value="IPK_sf"/>
</dbReference>
<dbReference type="EC" id="2.7.-.-" evidence="4"/>
<dbReference type="GO" id="GO:0046854">
    <property type="term" value="P:phosphatidylinositol phosphate biosynthetic process"/>
    <property type="evidence" value="ECO:0007669"/>
    <property type="project" value="TreeGrafter"/>
</dbReference>
<evidence type="ECO:0000313" key="6">
    <source>
        <dbReference type="Proteomes" id="UP000515163"/>
    </source>
</evidence>
<evidence type="ECO:0000256" key="3">
    <source>
        <dbReference type="ARBA" id="ARBA00022777"/>
    </source>
</evidence>
<gene>
    <name evidence="7" type="primary">LOC116302640</name>
</gene>
<dbReference type="GO" id="GO:0032958">
    <property type="term" value="P:inositol phosphate biosynthetic process"/>
    <property type="evidence" value="ECO:0007669"/>
    <property type="project" value="InterPro"/>
</dbReference>
<dbReference type="SUPFAM" id="SSF56104">
    <property type="entry name" value="SAICAR synthase-like"/>
    <property type="match status" value="1"/>
</dbReference>
<protein>
    <recommendedName>
        <fullName evidence="4">Kinase</fullName>
        <ecNumber evidence="4">2.7.-.-</ecNumber>
    </recommendedName>
</protein>
<evidence type="ECO:0000256" key="2">
    <source>
        <dbReference type="ARBA" id="ARBA00022679"/>
    </source>
</evidence>
<dbReference type="GO" id="GO:0005634">
    <property type="term" value="C:nucleus"/>
    <property type="evidence" value="ECO:0007669"/>
    <property type="project" value="TreeGrafter"/>
</dbReference>
<keyword evidence="3 4" id="KW-0418">Kinase</keyword>
<evidence type="ECO:0000256" key="4">
    <source>
        <dbReference type="RuleBase" id="RU363090"/>
    </source>
</evidence>
<feature type="region of interest" description="Disordered" evidence="5">
    <location>
        <begin position="135"/>
        <end position="172"/>
    </location>
</feature>
<reference evidence="7" key="1">
    <citation type="submission" date="2025-08" db="UniProtKB">
        <authorList>
            <consortium name="RefSeq"/>
        </authorList>
    </citation>
    <scope>IDENTIFICATION</scope>
    <source>
        <tissue evidence="7">Tentacle</tissue>
    </source>
</reference>
<dbReference type="Pfam" id="PF03770">
    <property type="entry name" value="IPK"/>
    <property type="match status" value="1"/>
</dbReference>
<comment type="similarity">
    <text evidence="1 4">Belongs to the inositol phosphokinase (IPK) family.</text>
</comment>
<dbReference type="PANTHER" id="PTHR12400">
    <property type="entry name" value="INOSITOL POLYPHOSPHATE KINASE"/>
    <property type="match status" value="1"/>
</dbReference>
<dbReference type="FunCoup" id="A0A6P8IMR3">
    <property type="interactions" value="2965"/>
</dbReference>
<dbReference type="RefSeq" id="XP_031567840.1">
    <property type="nucleotide sequence ID" value="XM_031711980.1"/>
</dbReference>